<dbReference type="AlphaFoldDB" id="F8L6N8"/>
<evidence type="ECO:0000256" key="2">
    <source>
        <dbReference type="SAM" id="SignalP"/>
    </source>
</evidence>
<reference key="1">
    <citation type="journal article" date="2011" name="Mol. Biol. Evol.">
        <title>Unity in variety -- the pan-genome of the Chlamydiae.</title>
        <authorList>
            <person name="Collingro A."/>
            <person name="Tischler P."/>
            <person name="Weinmaier T."/>
            <person name="Penz T."/>
            <person name="Heinz E."/>
            <person name="Brunham R.C."/>
            <person name="Read T.D."/>
            <person name="Bavoil P.M."/>
            <person name="Sachse K."/>
            <person name="Kahane S."/>
            <person name="Friedman M.G."/>
            <person name="Rattei T."/>
            <person name="Myers G.S.A."/>
            <person name="Horn M."/>
        </authorList>
    </citation>
    <scope>NUCLEOTIDE SEQUENCE</scope>
    <source>
        <strain>Z</strain>
    </source>
</reference>
<dbReference type="Pfam" id="PF05150">
    <property type="entry name" value="Legionella_OMP"/>
    <property type="match status" value="1"/>
</dbReference>
<dbReference type="InterPro" id="IPR007825">
    <property type="entry name" value="Major_OMP_Legionella"/>
</dbReference>
<organism evidence="3 4">
    <name type="scientific">Simkania negevensis (strain ATCC VR-1471 / DSM 27360 / Z)</name>
    <dbReference type="NCBI Taxonomy" id="331113"/>
    <lineage>
        <taxon>Bacteria</taxon>
        <taxon>Pseudomonadati</taxon>
        <taxon>Chlamydiota</taxon>
        <taxon>Chlamydiia</taxon>
        <taxon>Parachlamydiales</taxon>
        <taxon>Simkaniaceae</taxon>
        <taxon>Simkania</taxon>
    </lineage>
</organism>
<sequence length="413" mass="46982">MKNFERRLPVKFFSMLPAAVLLFNASGFSEAKAHNLETQIETSSIFTYASDDSSSQVKPNGLQRSSDSLDYQNNTSNSGERQKVVLTSARGCFGVNGPFFDVEFLYLRAVEDSLKYAWKGSQSSDNNPNNGPTNVNAKQLDQDWEFDPGFRVGLGYNFDYDDWDLHTYYTWLYSYPKTSASVPSEDLTADNTQFIVGLFGSHPFTNNGSTTFELFQKGRSNWQLQFNSWDLDLGRNYYVSKRLALQPVAGLKAALIRQHLAAHYSKPVNPNQGNDPFQSMSVREKSRYWGVGPKLGVFGSWELGYGFSINADVHGALVYGESTTRLIQKGVRNNGDLLNLRLSDESYRLRPMAYLNLGLEWGDCFWDWMYFSLHLGWETQYWWNQMNFVSFNDTTPEGDLSLTGLNAGIRFDF</sequence>
<dbReference type="HOGENOM" id="CLU_059550_0_0_0"/>
<keyword evidence="2" id="KW-0732">Signal</keyword>
<dbReference type="Proteomes" id="UP000000496">
    <property type="component" value="Chromosome gsn.131"/>
</dbReference>
<feature type="signal peptide" evidence="2">
    <location>
        <begin position="1"/>
        <end position="33"/>
    </location>
</feature>
<feature type="region of interest" description="Disordered" evidence="1">
    <location>
        <begin position="51"/>
        <end position="77"/>
    </location>
</feature>
<reference evidence="3 4" key="2">
    <citation type="journal article" date="2011" name="Mol. Biol. Evol.">
        <title>Unity in variety--the pan-genome of the Chlamydiae.</title>
        <authorList>
            <person name="Collingro A."/>
            <person name="Tischler P."/>
            <person name="Weinmaier T."/>
            <person name="Penz T."/>
            <person name="Heinz E."/>
            <person name="Brunham R.C."/>
            <person name="Read T.D."/>
            <person name="Bavoil P.M."/>
            <person name="Sachse K."/>
            <person name="Kahane S."/>
            <person name="Friedman M.G."/>
            <person name="Rattei T."/>
            <person name="Myers G.S."/>
            <person name="Horn M."/>
        </authorList>
    </citation>
    <scope>NUCLEOTIDE SEQUENCE [LARGE SCALE GENOMIC DNA]</scope>
    <source>
        <strain evidence="4">ATCC VR-1471 / Z</strain>
    </source>
</reference>
<dbReference type="eggNOG" id="COG3468">
    <property type="taxonomic scope" value="Bacteria"/>
</dbReference>
<dbReference type="KEGG" id="sng:SNE_A05090"/>
<evidence type="ECO:0000256" key="1">
    <source>
        <dbReference type="SAM" id="MobiDB-lite"/>
    </source>
</evidence>
<keyword evidence="4" id="KW-1185">Reference proteome</keyword>
<evidence type="ECO:0000313" key="3">
    <source>
        <dbReference type="EMBL" id="CCB88386.1"/>
    </source>
</evidence>
<proteinExistence type="predicted"/>
<protein>
    <submittedName>
        <fullName evidence="3">MOMP-like family protein</fullName>
    </submittedName>
</protein>
<feature type="chain" id="PRO_5003379294" evidence="2">
    <location>
        <begin position="34"/>
        <end position="413"/>
    </location>
</feature>
<gene>
    <name evidence="3" type="ordered locus">SNE_A05090</name>
</gene>
<dbReference type="STRING" id="331113.SNE_A05090"/>
<name>F8L6N8_SIMNZ</name>
<evidence type="ECO:0000313" key="4">
    <source>
        <dbReference type="Proteomes" id="UP000000496"/>
    </source>
</evidence>
<accession>F8L6N8</accession>
<dbReference type="EMBL" id="FR872582">
    <property type="protein sequence ID" value="CCB88386.1"/>
    <property type="molecule type" value="Genomic_DNA"/>
</dbReference>